<reference evidence="3" key="1">
    <citation type="submission" date="2016-05" db="EMBL/GenBank/DDBJ databases">
        <title>Comparative genomics of biotechnologically important yeasts.</title>
        <authorList>
            <consortium name="DOE Joint Genome Institute"/>
            <person name="Riley R."/>
            <person name="Haridas S."/>
            <person name="Wolfe K.H."/>
            <person name="Lopes M.R."/>
            <person name="Hittinger C.T."/>
            <person name="Goker M."/>
            <person name="Salamov A."/>
            <person name="Wisecaver J."/>
            <person name="Long T.M."/>
            <person name="Aerts A.L."/>
            <person name="Barry K."/>
            <person name="Choi C."/>
            <person name="Clum A."/>
            <person name="Coughlan A.Y."/>
            <person name="Deshpande S."/>
            <person name="Douglass A.P."/>
            <person name="Hanson S.J."/>
            <person name="Klenk H.-P."/>
            <person name="Labutti K."/>
            <person name="Lapidus A."/>
            <person name="Lindquist E."/>
            <person name="Lipzen A."/>
            <person name="Meier-Kolthoff J.P."/>
            <person name="Ohm R.A."/>
            <person name="Otillar R.P."/>
            <person name="Pangilinan J."/>
            <person name="Peng Y."/>
            <person name="Rokas A."/>
            <person name="Rosa C.A."/>
            <person name="Scheuner C."/>
            <person name="Sibirny A.A."/>
            <person name="Slot J.C."/>
            <person name="Stielow J.B."/>
            <person name="Sun H."/>
            <person name="Kurtzman C.P."/>
            <person name="Blackwell M."/>
            <person name="Grigoriev I.V."/>
            <person name="Jeffries T.W."/>
        </authorList>
    </citation>
    <scope>NUCLEOTIDE SEQUENCE [LARGE SCALE GENOMIC DNA]</scope>
    <source>
        <strain evidence="3">NRRL Y-1933</strain>
    </source>
</reference>
<dbReference type="InterPro" id="IPR019711">
    <property type="entry name" value="ATP_synth_F0_suH"/>
</dbReference>
<evidence type="ECO:0000313" key="2">
    <source>
        <dbReference type="EMBL" id="ODV65461.1"/>
    </source>
</evidence>
<dbReference type="PANTHER" id="PTHR28207">
    <property type="entry name" value="ATP SYNTHASE SUBUNIT H, MITOCHONDRIAL"/>
    <property type="match status" value="1"/>
</dbReference>
<accession>A0A1E4RDZ0</accession>
<gene>
    <name evidence="2" type="ORF">HYPBUDRAFT_113925</name>
</gene>
<dbReference type="OrthoDB" id="274752at2759"/>
<dbReference type="PANTHER" id="PTHR28207:SF1">
    <property type="entry name" value="ATP SYNTHASE SUBUNIT H, MITOCHONDRIAL"/>
    <property type="match status" value="1"/>
</dbReference>
<dbReference type="RefSeq" id="XP_020074528.1">
    <property type="nucleotide sequence ID" value="XM_020219008.1"/>
</dbReference>
<keyword evidence="3" id="KW-1185">Reference proteome</keyword>
<dbReference type="AlphaFoldDB" id="A0A1E4RDZ0"/>
<dbReference type="GO" id="GO:0046933">
    <property type="term" value="F:proton-transporting ATP synthase activity, rotational mechanism"/>
    <property type="evidence" value="ECO:0007669"/>
    <property type="project" value="TreeGrafter"/>
</dbReference>
<proteinExistence type="predicted"/>
<dbReference type="STRING" id="984485.A0A1E4RDZ0"/>
<dbReference type="GeneID" id="30993558"/>
<name>A0A1E4RDZ0_9ASCO</name>
<dbReference type="Pfam" id="PF10775">
    <property type="entry name" value="ATP_sub_h"/>
    <property type="match status" value="1"/>
</dbReference>
<sequence length="122" mass="13756">MFRASIVCIRKKRFEEDVLTGCQNLSVRRFSVASRRNNLISDLYVSQIKQFKPTPISTEQQEASVKAFHLPQKPSLPSEEVSADGLASYESAEVETESAAPVEGSAPVEEDWFVFEEPEEHH</sequence>
<feature type="region of interest" description="Disordered" evidence="1">
    <location>
        <begin position="70"/>
        <end position="109"/>
    </location>
</feature>
<organism evidence="2 3">
    <name type="scientific">Hyphopichia burtonii NRRL Y-1933</name>
    <dbReference type="NCBI Taxonomy" id="984485"/>
    <lineage>
        <taxon>Eukaryota</taxon>
        <taxon>Fungi</taxon>
        <taxon>Dikarya</taxon>
        <taxon>Ascomycota</taxon>
        <taxon>Saccharomycotina</taxon>
        <taxon>Pichiomycetes</taxon>
        <taxon>Debaryomycetaceae</taxon>
        <taxon>Hyphopichia</taxon>
    </lineage>
</organism>
<dbReference type="EMBL" id="KV454544">
    <property type="protein sequence ID" value="ODV65461.1"/>
    <property type="molecule type" value="Genomic_DNA"/>
</dbReference>
<protein>
    <submittedName>
        <fullName evidence="2">Uncharacterized protein</fullName>
    </submittedName>
</protein>
<evidence type="ECO:0000256" key="1">
    <source>
        <dbReference type="SAM" id="MobiDB-lite"/>
    </source>
</evidence>
<evidence type="ECO:0000313" key="3">
    <source>
        <dbReference type="Proteomes" id="UP000095085"/>
    </source>
</evidence>
<dbReference type="Proteomes" id="UP000095085">
    <property type="component" value="Unassembled WGS sequence"/>
</dbReference>